<gene>
    <name evidence="1" type="ORF">NCS57_00194500</name>
</gene>
<accession>A0ACC0RAW5</accession>
<evidence type="ECO:0000313" key="1">
    <source>
        <dbReference type="EMBL" id="KAI8679177.1"/>
    </source>
</evidence>
<organism evidence="1 2">
    <name type="scientific">Fusarium keratoplasticum</name>
    <dbReference type="NCBI Taxonomy" id="1328300"/>
    <lineage>
        <taxon>Eukaryota</taxon>
        <taxon>Fungi</taxon>
        <taxon>Dikarya</taxon>
        <taxon>Ascomycota</taxon>
        <taxon>Pezizomycotina</taxon>
        <taxon>Sordariomycetes</taxon>
        <taxon>Hypocreomycetidae</taxon>
        <taxon>Hypocreales</taxon>
        <taxon>Nectriaceae</taxon>
        <taxon>Fusarium</taxon>
        <taxon>Fusarium solani species complex</taxon>
    </lineage>
</organism>
<protein>
    <submittedName>
        <fullName evidence="1">Uncharacterized protein</fullName>
    </submittedName>
</protein>
<reference evidence="1" key="1">
    <citation type="submission" date="2022-06" db="EMBL/GenBank/DDBJ databases">
        <title>Fusarium solani species complex genomes reveal bases of compartmentalisation and animal pathogenesis.</title>
        <authorList>
            <person name="Tsai I.J."/>
        </authorList>
    </citation>
    <scope>NUCLEOTIDE SEQUENCE</scope>
    <source>
        <strain evidence="1">Fu6.1</strain>
    </source>
</reference>
<dbReference type="EMBL" id="CM046504">
    <property type="protein sequence ID" value="KAI8679177.1"/>
    <property type="molecule type" value="Genomic_DNA"/>
</dbReference>
<keyword evidence="2" id="KW-1185">Reference proteome</keyword>
<proteinExistence type="predicted"/>
<evidence type="ECO:0000313" key="2">
    <source>
        <dbReference type="Proteomes" id="UP001065298"/>
    </source>
</evidence>
<sequence>MKTTTFAVALLGLFPAVMAAESLAPSPTESVGCEPHGDHWHCEAARTTLATAKAPATTDEEDHDDHDHEAGESEALAPSPTESVGCEPHGDHWHCEAARTSVAEVDAKTTTFDHAAGATESLAPSPTESVGCEPHGDHWHCEAARTSGGAAADAATSESVAAATTEEHDHSAGATESLAPSPTESVGCEPHGDHWHCEGPATGAASGTPTSSPEVTVTNAAGIQMVPVVGLFAAAVLAL</sequence>
<dbReference type="Proteomes" id="UP001065298">
    <property type="component" value="Chromosome 2"/>
</dbReference>
<name>A0ACC0RAW5_9HYPO</name>
<comment type="caution">
    <text evidence="1">The sequence shown here is derived from an EMBL/GenBank/DDBJ whole genome shotgun (WGS) entry which is preliminary data.</text>
</comment>